<organism evidence="2 3">
    <name type="scientific">Steinernema carpocapsae</name>
    <name type="common">Entomopathogenic nematode</name>
    <dbReference type="NCBI Taxonomy" id="34508"/>
    <lineage>
        <taxon>Eukaryota</taxon>
        <taxon>Metazoa</taxon>
        <taxon>Ecdysozoa</taxon>
        <taxon>Nematoda</taxon>
        <taxon>Chromadorea</taxon>
        <taxon>Rhabditida</taxon>
        <taxon>Tylenchina</taxon>
        <taxon>Panagrolaimomorpha</taxon>
        <taxon>Strongyloidoidea</taxon>
        <taxon>Steinernematidae</taxon>
        <taxon>Steinernema</taxon>
    </lineage>
</organism>
<reference evidence="2 3" key="2">
    <citation type="journal article" date="2019" name="G3 (Bethesda)">
        <title>Hybrid Assembly of the Genome of the Entomopathogenic Nematode Steinernema carpocapsae Identifies the X-Chromosome.</title>
        <authorList>
            <person name="Serra L."/>
            <person name="Macchietto M."/>
            <person name="Macias-Munoz A."/>
            <person name="McGill C.J."/>
            <person name="Rodriguez I.M."/>
            <person name="Rodriguez B."/>
            <person name="Murad R."/>
            <person name="Mortazavi A."/>
        </authorList>
    </citation>
    <scope>NUCLEOTIDE SEQUENCE [LARGE SCALE GENOMIC DNA]</scope>
    <source>
        <strain evidence="2 3">ALL</strain>
    </source>
</reference>
<dbReference type="AlphaFoldDB" id="A0A4U5LR38"/>
<evidence type="ECO:0000256" key="1">
    <source>
        <dbReference type="SAM" id="MobiDB-lite"/>
    </source>
</evidence>
<protein>
    <submittedName>
        <fullName evidence="2">Uncharacterized protein</fullName>
    </submittedName>
</protein>
<dbReference type="EMBL" id="AZBU02000013">
    <property type="protein sequence ID" value="TKR58447.1"/>
    <property type="molecule type" value="Genomic_DNA"/>
</dbReference>
<reference evidence="2 3" key="1">
    <citation type="journal article" date="2015" name="Genome Biol.">
        <title>Comparative genomics of Steinernema reveals deeply conserved gene regulatory networks.</title>
        <authorList>
            <person name="Dillman A.R."/>
            <person name="Macchietto M."/>
            <person name="Porter C.F."/>
            <person name="Rogers A."/>
            <person name="Williams B."/>
            <person name="Antoshechkin I."/>
            <person name="Lee M.M."/>
            <person name="Goodwin Z."/>
            <person name="Lu X."/>
            <person name="Lewis E.E."/>
            <person name="Goodrich-Blair H."/>
            <person name="Stock S.P."/>
            <person name="Adams B.J."/>
            <person name="Sternberg P.W."/>
            <person name="Mortazavi A."/>
        </authorList>
    </citation>
    <scope>NUCLEOTIDE SEQUENCE [LARGE SCALE GENOMIC DNA]</scope>
    <source>
        <strain evidence="2 3">ALL</strain>
    </source>
</reference>
<proteinExistence type="predicted"/>
<sequence>MSQRFATRFLELGMRSSWLWSDGDGHIAAEAAVVVVVTMLVSIRSVDRTQRQELPNWERREGEKVTASDKMTL</sequence>
<name>A0A4U5LR38_STECR</name>
<keyword evidence="3" id="KW-1185">Reference proteome</keyword>
<evidence type="ECO:0000313" key="3">
    <source>
        <dbReference type="Proteomes" id="UP000298663"/>
    </source>
</evidence>
<evidence type="ECO:0000313" key="2">
    <source>
        <dbReference type="EMBL" id="TKR58447.1"/>
    </source>
</evidence>
<gene>
    <name evidence="2" type="ORF">L596_029889</name>
</gene>
<comment type="caution">
    <text evidence="2">The sequence shown here is derived from an EMBL/GenBank/DDBJ whole genome shotgun (WGS) entry which is preliminary data.</text>
</comment>
<feature type="region of interest" description="Disordered" evidence="1">
    <location>
        <begin position="54"/>
        <end position="73"/>
    </location>
</feature>
<dbReference type="Proteomes" id="UP000298663">
    <property type="component" value="Unassembled WGS sequence"/>
</dbReference>
<accession>A0A4U5LR38</accession>